<evidence type="ECO:0000313" key="2">
    <source>
        <dbReference type="EMBL" id="GIY99419.1"/>
    </source>
</evidence>
<protein>
    <submittedName>
        <fullName evidence="2">Uncharacterized protein</fullName>
    </submittedName>
</protein>
<keyword evidence="1" id="KW-1133">Transmembrane helix</keyword>
<feature type="transmembrane region" description="Helical" evidence="1">
    <location>
        <begin position="34"/>
        <end position="57"/>
    </location>
</feature>
<dbReference type="Proteomes" id="UP001054945">
    <property type="component" value="Unassembled WGS sequence"/>
</dbReference>
<keyword evidence="1" id="KW-0472">Membrane</keyword>
<reference evidence="2 3" key="1">
    <citation type="submission" date="2021-06" db="EMBL/GenBank/DDBJ databases">
        <title>Caerostris extrusa draft genome.</title>
        <authorList>
            <person name="Kono N."/>
            <person name="Arakawa K."/>
        </authorList>
    </citation>
    <scope>NUCLEOTIDE SEQUENCE [LARGE SCALE GENOMIC DNA]</scope>
</reference>
<comment type="caution">
    <text evidence="2">The sequence shown here is derived from an EMBL/GenBank/DDBJ whole genome shotgun (WGS) entry which is preliminary data.</text>
</comment>
<accession>A0AAV4XZF3</accession>
<proteinExistence type="predicted"/>
<evidence type="ECO:0000256" key="1">
    <source>
        <dbReference type="SAM" id="Phobius"/>
    </source>
</evidence>
<keyword evidence="3" id="KW-1185">Reference proteome</keyword>
<gene>
    <name evidence="2" type="ORF">CEXT_415851</name>
</gene>
<dbReference type="EMBL" id="BPLR01001045">
    <property type="protein sequence ID" value="GIY99419.1"/>
    <property type="molecule type" value="Genomic_DNA"/>
</dbReference>
<keyword evidence="1" id="KW-0812">Transmembrane</keyword>
<sequence>MTECGNKSTESLEYRCTQNLWKFFSILKYTKRHISILLASFIGSDHATAAILLWQLWIVPSPEMRPAKENGS</sequence>
<organism evidence="2 3">
    <name type="scientific">Caerostris extrusa</name>
    <name type="common">Bark spider</name>
    <name type="synonym">Caerostris bankana</name>
    <dbReference type="NCBI Taxonomy" id="172846"/>
    <lineage>
        <taxon>Eukaryota</taxon>
        <taxon>Metazoa</taxon>
        <taxon>Ecdysozoa</taxon>
        <taxon>Arthropoda</taxon>
        <taxon>Chelicerata</taxon>
        <taxon>Arachnida</taxon>
        <taxon>Araneae</taxon>
        <taxon>Araneomorphae</taxon>
        <taxon>Entelegynae</taxon>
        <taxon>Araneoidea</taxon>
        <taxon>Araneidae</taxon>
        <taxon>Caerostris</taxon>
    </lineage>
</organism>
<name>A0AAV4XZF3_CAEEX</name>
<dbReference type="AlphaFoldDB" id="A0AAV4XZF3"/>
<evidence type="ECO:0000313" key="3">
    <source>
        <dbReference type="Proteomes" id="UP001054945"/>
    </source>
</evidence>